<accession>A0A9P7ZVI6</accession>
<dbReference type="GeneID" id="70292738"/>
<evidence type="ECO:0000313" key="3">
    <source>
        <dbReference type="Proteomes" id="UP000887229"/>
    </source>
</evidence>
<evidence type="ECO:0000256" key="1">
    <source>
        <dbReference type="SAM" id="MobiDB-lite"/>
    </source>
</evidence>
<comment type="caution">
    <text evidence="2">The sequence shown here is derived from an EMBL/GenBank/DDBJ whole genome shotgun (WGS) entry which is preliminary data.</text>
</comment>
<protein>
    <submittedName>
        <fullName evidence="2">Uncharacterized protein</fullName>
    </submittedName>
</protein>
<keyword evidence="3" id="KW-1185">Reference proteome</keyword>
<feature type="compositionally biased region" description="Acidic residues" evidence="1">
    <location>
        <begin position="165"/>
        <end position="174"/>
    </location>
</feature>
<feature type="region of interest" description="Disordered" evidence="1">
    <location>
        <begin position="1"/>
        <end position="62"/>
    </location>
</feature>
<feature type="region of interest" description="Disordered" evidence="1">
    <location>
        <begin position="152"/>
        <end position="178"/>
    </location>
</feature>
<organism evidence="2 3">
    <name type="scientific">Emericellopsis atlantica</name>
    <dbReference type="NCBI Taxonomy" id="2614577"/>
    <lineage>
        <taxon>Eukaryota</taxon>
        <taxon>Fungi</taxon>
        <taxon>Dikarya</taxon>
        <taxon>Ascomycota</taxon>
        <taxon>Pezizomycotina</taxon>
        <taxon>Sordariomycetes</taxon>
        <taxon>Hypocreomycetidae</taxon>
        <taxon>Hypocreales</taxon>
        <taxon>Bionectriaceae</taxon>
        <taxon>Emericellopsis</taxon>
    </lineage>
</organism>
<gene>
    <name evidence="2" type="ORF">F5Z01DRAFT_632084</name>
</gene>
<evidence type="ECO:0000313" key="2">
    <source>
        <dbReference type="EMBL" id="KAG9259000.1"/>
    </source>
</evidence>
<dbReference type="EMBL" id="MU251242">
    <property type="protein sequence ID" value="KAG9259000.1"/>
    <property type="molecule type" value="Genomic_DNA"/>
</dbReference>
<dbReference type="Proteomes" id="UP000887229">
    <property type="component" value="Unassembled WGS sequence"/>
</dbReference>
<dbReference type="OrthoDB" id="10478297at2759"/>
<feature type="region of interest" description="Disordered" evidence="1">
    <location>
        <begin position="100"/>
        <end position="123"/>
    </location>
</feature>
<proteinExistence type="predicted"/>
<dbReference type="AlphaFoldDB" id="A0A9P7ZVI6"/>
<sequence>MSTRPDAQESRNPGTHLSTTSHSLAPAVSSMPESNESPEGDSRVSYPDLSRRRDEVRSSPNTSVGDACIYCPNDDCTSLTPCCDAFGECELRYVATKAKKSVNSNDKEKSKSSPALPDDPKRHEDCSEKLLHRLCDVLCGFQRIKLPSVQSSSRDKSVGHVPGSDVEDEEDGDPFPETLSTKTVQSMVQRINIGIEKITKQLLQGWYPANSTDRRFYEFLHENFLETSEKQGSGLEGMCEALEIFPDLALASSFVGADQEIIASLIWRAIISVVFTDDLADLLQDELDFMKFVRKSMQWDQRDSTTIREWTFQAVRAIALSNEFEARQEKRLEDLSQALARQFRFLLHRWNPKKKCSILPFAEMLKTECLEPAFQLHFRGIISRSSVRLELNAFLEYDFYQNIVASSHFYDNVDDMLCLDACAQWTPWSRPQRDRHEASHPLVKKKLFNICAMCPKVSIERYDPMTGRTESEVACPQVHVIGWDVKNLGGENYYKQVAPNLMQLALDWRENQLRRCKDRRRARRYLGRGRRYV</sequence>
<feature type="compositionally biased region" description="Polar residues" evidence="1">
    <location>
        <begin position="1"/>
        <end position="23"/>
    </location>
</feature>
<name>A0A9P7ZVI6_9HYPO</name>
<reference evidence="2" key="1">
    <citation type="journal article" date="2021" name="IMA Fungus">
        <title>Genomic characterization of three marine fungi, including Emericellopsis atlantica sp. nov. with signatures of a generalist lifestyle and marine biomass degradation.</title>
        <authorList>
            <person name="Hagestad O.C."/>
            <person name="Hou L."/>
            <person name="Andersen J.H."/>
            <person name="Hansen E.H."/>
            <person name="Altermark B."/>
            <person name="Li C."/>
            <person name="Kuhnert E."/>
            <person name="Cox R.J."/>
            <person name="Crous P.W."/>
            <person name="Spatafora J.W."/>
            <person name="Lail K."/>
            <person name="Amirebrahimi M."/>
            <person name="Lipzen A."/>
            <person name="Pangilinan J."/>
            <person name="Andreopoulos W."/>
            <person name="Hayes R.D."/>
            <person name="Ng V."/>
            <person name="Grigoriev I.V."/>
            <person name="Jackson S.A."/>
            <person name="Sutton T.D.S."/>
            <person name="Dobson A.D.W."/>
            <person name="Rama T."/>
        </authorList>
    </citation>
    <scope>NUCLEOTIDE SEQUENCE</scope>
    <source>
        <strain evidence="2">TS7</strain>
    </source>
</reference>
<dbReference type="RefSeq" id="XP_046122924.1">
    <property type="nucleotide sequence ID" value="XM_046261835.1"/>
</dbReference>